<dbReference type="InterPro" id="IPR015943">
    <property type="entry name" value="WD40/YVTN_repeat-like_dom_sf"/>
</dbReference>
<protein>
    <recommendedName>
        <fullName evidence="3">BPP domain-containing protein</fullName>
    </recommendedName>
</protein>
<keyword evidence="2" id="KW-1185">Reference proteome</keyword>
<evidence type="ECO:0008006" key="3">
    <source>
        <dbReference type="Google" id="ProtNLM"/>
    </source>
</evidence>
<comment type="caution">
    <text evidence="1">The sequence shown here is derived from an EMBL/GenBank/DDBJ whole genome shotgun (WGS) entry which is preliminary data.</text>
</comment>
<dbReference type="SUPFAM" id="SSF51004">
    <property type="entry name" value="C-terminal (heme d1) domain of cytochrome cd1-nitrite reductase"/>
    <property type="match status" value="1"/>
</dbReference>
<evidence type="ECO:0000313" key="1">
    <source>
        <dbReference type="EMBL" id="ORW89039.1"/>
    </source>
</evidence>
<dbReference type="RefSeq" id="WP_139837253.1">
    <property type="nucleotide sequence ID" value="NZ_JACKRU010000583.1"/>
</dbReference>
<sequence length="334" mass="35492">MALLTGGVTACSAPGSTLESAPAVTVTRINAALHDPVWSYALHALVAPTDDHRLAAVSHVGGGTAQTKLSTPMALGRNIQISDADERHVFVPQPEQGRVAVVDLASLQQIDDFDAGPAPAYLAADAGMRVLLALSRDGSAVTPVDLYGYRKLATARTEDSASTIAGANRGRQIEYHLYGTAGIRYYKGSSSPPEQRGDFDMDVVAEAGDATKVSRTYVADRNRNVLYAVDSRRGGGGLGIVACTQMSSPIRYLGTDDTRVYAATDRDLVVFETASFTGYPQGSIPVLRTINYRTQLPDDPVRSAPLSGMAIGPDRVYLTLQDQPYVIGVAKPHL</sequence>
<dbReference type="Proteomes" id="UP000193317">
    <property type="component" value="Unassembled WGS sequence"/>
</dbReference>
<reference evidence="1 2" key="1">
    <citation type="submission" date="2016-01" db="EMBL/GenBank/DDBJ databases">
        <title>The new phylogeny of the genus Mycobacterium.</title>
        <authorList>
            <person name="Tarcisio F."/>
            <person name="Conor M."/>
            <person name="Antonella G."/>
            <person name="Elisabetta G."/>
            <person name="Giulia F.S."/>
            <person name="Sara T."/>
            <person name="Anna F."/>
            <person name="Clotilde B."/>
            <person name="Roberto B."/>
            <person name="Veronica D.S."/>
            <person name="Fabio R."/>
            <person name="Monica P."/>
            <person name="Olivier J."/>
            <person name="Enrico T."/>
            <person name="Nicola S."/>
        </authorList>
    </citation>
    <scope>NUCLEOTIDE SEQUENCE [LARGE SCALE GENOMIC DNA]</scope>
    <source>
        <strain evidence="1 2">DSM 44166</strain>
    </source>
</reference>
<dbReference type="Gene3D" id="2.130.10.10">
    <property type="entry name" value="YVTN repeat-like/Quinoprotein amine dehydrogenase"/>
    <property type="match status" value="1"/>
</dbReference>
<gene>
    <name evidence="1" type="ORF">AWC27_13230</name>
</gene>
<name>A0A1X2DMW9_MYCSZ</name>
<organism evidence="1 2">
    <name type="scientific">Mycobacterium szulgai</name>
    <dbReference type="NCBI Taxonomy" id="1787"/>
    <lineage>
        <taxon>Bacteria</taxon>
        <taxon>Bacillati</taxon>
        <taxon>Actinomycetota</taxon>
        <taxon>Actinomycetes</taxon>
        <taxon>Mycobacteriales</taxon>
        <taxon>Mycobacteriaceae</taxon>
        <taxon>Mycobacterium</taxon>
    </lineage>
</organism>
<dbReference type="EMBL" id="LQPW01000171">
    <property type="protein sequence ID" value="ORW89039.1"/>
    <property type="molecule type" value="Genomic_DNA"/>
</dbReference>
<dbReference type="OrthoDB" id="4744792at2"/>
<dbReference type="InterPro" id="IPR011048">
    <property type="entry name" value="Haem_d1_sf"/>
</dbReference>
<proteinExistence type="predicted"/>
<evidence type="ECO:0000313" key="2">
    <source>
        <dbReference type="Proteomes" id="UP000193317"/>
    </source>
</evidence>
<dbReference type="AlphaFoldDB" id="A0A1X2DMW9"/>
<accession>A0A1X2DMW9</accession>